<proteinExistence type="predicted"/>
<sequence>MSIPLFVHMWPATLEEAHNEEVSTVEEGDTWMTPLIQYLENDTLPEDRNESRKVKK</sequence>
<dbReference type="EMBL" id="LR031874">
    <property type="protein sequence ID" value="VDD26127.1"/>
    <property type="molecule type" value="Genomic_DNA"/>
</dbReference>
<name>A0A3P6D4S2_BRAOL</name>
<organism evidence="1">
    <name type="scientific">Brassica oleracea</name>
    <name type="common">Wild cabbage</name>
    <dbReference type="NCBI Taxonomy" id="3712"/>
    <lineage>
        <taxon>Eukaryota</taxon>
        <taxon>Viridiplantae</taxon>
        <taxon>Streptophyta</taxon>
        <taxon>Embryophyta</taxon>
        <taxon>Tracheophyta</taxon>
        <taxon>Spermatophyta</taxon>
        <taxon>Magnoliopsida</taxon>
        <taxon>eudicotyledons</taxon>
        <taxon>Gunneridae</taxon>
        <taxon>Pentapetalae</taxon>
        <taxon>rosids</taxon>
        <taxon>malvids</taxon>
        <taxon>Brassicales</taxon>
        <taxon>Brassicaceae</taxon>
        <taxon>Brassiceae</taxon>
        <taxon>Brassica</taxon>
    </lineage>
</organism>
<gene>
    <name evidence="1" type="ORF">BOLC2T11373H</name>
</gene>
<evidence type="ECO:0000313" key="1">
    <source>
        <dbReference type="EMBL" id="VDD26127.1"/>
    </source>
</evidence>
<dbReference type="AlphaFoldDB" id="A0A3P6D4S2"/>
<accession>A0A3P6D4S2</accession>
<reference evidence="1" key="1">
    <citation type="submission" date="2018-11" db="EMBL/GenBank/DDBJ databases">
        <authorList>
            <consortium name="Genoscope - CEA"/>
            <person name="William W."/>
        </authorList>
    </citation>
    <scope>NUCLEOTIDE SEQUENCE</scope>
</reference>
<protein>
    <submittedName>
        <fullName evidence="1">Uncharacterized protein</fullName>
    </submittedName>
</protein>